<dbReference type="GeneID" id="117533550"/>
<evidence type="ECO:0000313" key="5">
    <source>
        <dbReference type="Proteomes" id="UP000515161"/>
    </source>
</evidence>
<comment type="similarity">
    <text evidence="1">Belongs to the TRAFAC class TrmE-Era-EngA-EngB-Septin-like GTPase superfamily. AIG1/Toc34/Toc159-like paraseptin GTPase family. IAN subfamily.</text>
</comment>
<dbReference type="Pfam" id="PF04548">
    <property type="entry name" value="AIG1"/>
    <property type="match status" value="1"/>
</dbReference>
<feature type="domain" description="AIG1-type G" evidence="4">
    <location>
        <begin position="16"/>
        <end position="210"/>
    </location>
</feature>
<organism evidence="5 6">
    <name type="scientific">Gymnodraco acuticeps</name>
    <name type="common">Antarctic dragonfish</name>
    <dbReference type="NCBI Taxonomy" id="8218"/>
    <lineage>
        <taxon>Eukaryota</taxon>
        <taxon>Metazoa</taxon>
        <taxon>Chordata</taxon>
        <taxon>Craniata</taxon>
        <taxon>Vertebrata</taxon>
        <taxon>Euteleostomi</taxon>
        <taxon>Actinopterygii</taxon>
        <taxon>Neopterygii</taxon>
        <taxon>Teleostei</taxon>
        <taxon>Neoteleostei</taxon>
        <taxon>Acanthomorphata</taxon>
        <taxon>Eupercaria</taxon>
        <taxon>Perciformes</taxon>
        <taxon>Notothenioidei</taxon>
        <taxon>Bathydraconidae</taxon>
        <taxon>Gymnodraco</taxon>
    </lineage>
</organism>
<evidence type="ECO:0000256" key="2">
    <source>
        <dbReference type="ARBA" id="ARBA00022741"/>
    </source>
</evidence>
<keyword evidence="3" id="KW-0175">Coiled coil</keyword>
<dbReference type="FunCoup" id="A0A6P8T7L9">
    <property type="interactions" value="11"/>
</dbReference>
<evidence type="ECO:0000256" key="1">
    <source>
        <dbReference type="ARBA" id="ARBA00008535"/>
    </source>
</evidence>
<keyword evidence="2" id="KW-0547">Nucleotide-binding</keyword>
<gene>
    <name evidence="6" type="primary">LOC117533550</name>
</gene>
<dbReference type="KEGG" id="gacu:117533550"/>
<dbReference type="InterPro" id="IPR027417">
    <property type="entry name" value="P-loop_NTPase"/>
</dbReference>
<evidence type="ECO:0000313" key="6">
    <source>
        <dbReference type="RefSeq" id="XP_034053240.1"/>
    </source>
</evidence>
<sequence length="549" mass="63016">MSRLTIGERDPTKKNKTILLVGETGTGKSALINALVNFAMGVKYEDDGFVQMVQEEKKSQSESQTSDVIVYEVFGLEDRTLPFSLTIIDTPGFGDTRGNERDVLISERLLDLFCSTDGVHEIDAVCLVLKTSDNRLSDRLMYVFESMMSLFGKDIEKNIVALVTHSNFVTPENVLQALKDAQIRCAKDEEGQPVYFMFDNKQKTERNKRNERALKNAWESTEDEICNFADFLKKTKPQNLKGTVEVLNRRIRLAACIHNLQERVQFIELKQREIKQTQEALKKHEQDMKNNEDFKVEVDEVYKGKEPVECRKIWWCLWLNNTGTTSCDDCKETCHDQCEVAPDPSYCEVMEKKCTICNKECSVSGHKNELYCTVCTGKCNVTKHVKTEQCTECEDKCRDPNHLKTPWRYVSKTRRVTRTIQQMKAMYEKGKEDSEESVSLLETLQKNIEDLQKEKDQFLEESFQHVVELEKIALNDVSLSTHVHLDVLIEKMKEKGDTEKVKKLEEMKSQMEENQRAKSALSYMSGKAAAFGNKVGKAARDLFRGNTAE</sequence>
<dbReference type="InterPro" id="IPR025662">
    <property type="entry name" value="Sigma_54_int_dom_ATP-bd_1"/>
</dbReference>
<evidence type="ECO:0000259" key="4">
    <source>
        <dbReference type="Pfam" id="PF04548"/>
    </source>
</evidence>
<evidence type="ECO:0000256" key="3">
    <source>
        <dbReference type="SAM" id="Coils"/>
    </source>
</evidence>
<feature type="coiled-coil region" evidence="3">
    <location>
        <begin position="434"/>
        <end position="461"/>
    </location>
</feature>
<accession>A0A6P8T7L9</accession>
<dbReference type="PROSITE" id="PS00675">
    <property type="entry name" value="SIGMA54_INTERACT_1"/>
    <property type="match status" value="1"/>
</dbReference>
<dbReference type="PANTHER" id="PTHR32046:SF11">
    <property type="entry name" value="IMMUNE-ASSOCIATED NUCLEOTIDE-BINDING PROTEIN 10-LIKE"/>
    <property type="match status" value="1"/>
</dbReference>
<dbReference type="GO" id="GO:0005525">
    <property type="term" value="F:GTP binding"/>
    <property type="evidence" value="ECO:0007669"/>
    <property type="project" value="InterPro"/>
</dbReference>
<proteinExistence type="inferred from homology"/>
<dbReference type="PANTHER" id="PTHR32046">
    <property type="entry name" value="G DOMAIN-CONTAINING PROTEIN"/>
    <property type="match status" value="1"/>
</dbReference>
<dbReference type="SUPFAM" id="SSF52540">
    <property type="entry name" value="P-loop containing nucleoside triphosphate hydrolases"/>
    <property type="match status" value="1"/>
</dbReference>
<keyword evidence="5" id="KW-1185">Reference proteome</keyword>
<dbReference type="InterPro" id="IPR006703">
    <property type="entry name" value="G_AIG1"/>
</dbReference>
<name>A0A6P8T7L9_GYMAC</name>
<dbReference type="Gene3D" id="3.40.50.300">
    <property type="entry name" value="P-loop containing nucleotide triphosphate hydrolases"/>
    <property type="match status" value="1"/>
</dbReference>
<dbReference type="RefSeq" id="XP_034053240.1">
    <property type="nucleotide sequence ID" value="XM_034197349.1"/>
</dbReference>
<protein>
    <submittedName>
        <fullName evidence="6">Septin-7-like</fullName>
    </submittedName>
</protein>
<feature type="coiled-coil region" evidence="3">
    <location>
        <begin position="257"/>
        <end position="294"/>
    </location>
</feature>
<dbReference type="AlphaFoldDB" id="A0A6P8T7L9"/>
<dbReference type="InParanoid" id="A0A6P8T7L9"/>
<dbReference type="Proteomes" id="UP000515161">
    <property type="component" value="Unplaced"/>
</dbReference>
<reference evidence="6" key="1">
    <citation type="submission" date="2025-08" db="UniProtKB">
        <authorList>
            <consortium name="RefSeq"/>
        </authorList>
    </citation>
    <scope>IDENTIFICATION</scope>
</reference>
<dbReference type="OrthoDB" id="8954335at2759"/>